<name>A0ABV4WT64_9CYAN</name>
<feature type="domain" description="NACHT" evidence="1">
    <location>
        <begin position="185"/>
        <end position="302"/>
    </location>
</feature>
<protein>
    <submittedName>
        <fullName evidence="2">NACHT domain-containing protein</fullName>
    </submittedName>
</protein>
<comment type="caution">
    <text evidence="2">The sequence shown here is derived from an EMBL/GenBank/DDBJ whole genome shotgun (WGS) entry which is preliminary data.</text>
</comment>
<sequence length="786" mass="91347">MARPSLQASQQSIQVAKQTLISKGLKQKDLVAQLGISRHPVLRFFTGKPVEQETFISICSKLELDWREMAGIPQAQDIVEKEAECVRKDCLDITVLVQEVRSRIKPSIQERCGTMRVLDMSQPIGLSDIYTNVNILEKITGRRRKKLSDLHKEYKLEELEEFERFGLGRVIEERIPGLKAVEKYKKLIVLGKPGAGKTTFLKYIAIQCNGGHFKAEFVPIFITLKNFAEALDKPSLLEYISHQFFECGVTSEQIHELLNNGRALLLLDGLDEVREEHHNRILQEIRDFSETFYNNYFIMTCRIAAWEYTFDKFTEVEVSDFDDEQIQNFAQNWFRNKIVKSEAFIKRLKTNNRIQQLAVNPLLLTLLCLVFEESGDLPANRSDLYKEGLDVFLKKWDAKRGIQRDEVYKNLSVRRKEDLLSQLALATFKENKYFFSQREAEEYITIYIRDLPNTNTDPKALQLDSEAILRSIEAQQGLLVERAKGVYSFSHLTFHEYFTAREIVLRRHPLEEALEELVKYINDKRWREVFLLATEMLQPNPSMLLNKMKQKIDHSLADREKLQKFLMSVEHRASSIKTKCAISIKESALRAFCFDIDFDIDENRSLCLLLDSLDSSEAKDHVANFLISASFFNRVLEKTDFTEALNIAQKHDDEQKSSKKIKEAPSANHVMYIAIEIALKSENIKTELREPLETLYNKYLNKITYEEFDEENLEHLKHLADEARSKAKENRHLKEGKWQFNSNEKDLLKQYYNANKLLIECLNSDCPISPDVRSKILNTLLLPISK</sequence>
<dbReference type="SUPFAM" id="SSF52540">
    <property type="entry name" value="P-loop containing nucleoside triphosphate hydrolases"/>
    <property type="match status" value="1"/>
</dbReference>
<evidence type="ECO:0000313" key="2">
    <source>
        <dbReference type="EMBL" id="MFB2838076.1"/>
    </source>
</evidence>
<dbReference type="Gene3D" id="3.40.50.300">
    <property type="entry name" value="P-loop containing nucleotide triphosphate hydrolases"/>
    <property type="match status" value="1"/>
</dbReference>
<keyword evidence="3" id="KW-1185">Reference proteome</keyword>
<dbReference type="Pfam" id="PF05729">
    <property type="entry name" value="NACHT"/>
    <property type="match status" value="1"/>
</dbReference>
<dbReference type="EMBL" id="JBHFNT010000235">
    <property type="protein sequence ID" value="MFB2838076.1"/>
    <property type="molecule type" value="Genomic_DNA"/>
</dbReference>
<evidence type="ECO:0000313" key="3">
    <source>
        <dbReference type="Proteomes" id="UP001576780"/>
    </source>
</evidence>
<proteinExistence type="predicted"/>
<dbReference type="PROSITE" id="PS50837">
    <property type="entry name" value="NACHT"/>
    <property type="match status" value="1"/>
</dbReference>
<dbReference type="InterPro" id="IPR007111">
    <property type="entry name" value="NACHT_NTPase"/>
</dbReference>
<evidence type="ECO:0000259" key="1">
    <source>
        <dbReference type="PROSITE" id="PS50837"/>
    </source>
</evidence>
<dbReference type="InterPro" id="IPR054501">
    <property type="entry name" value="NCH2"/>
</dbReference>
<dbReference type="Pfam" id="PF22727">
    <property type="entry name" value="NCH2"/>
    <property type="match status" value="1"/>
</dbReference>
<reference evidence="2 3" key="1">
    <citation type="submission" date="2024-09" db="EMBL/GenBank/DDBJ databases">
        <title>Floridaenema gen nov. (Aerosakkonemataceae, Aerosakkonematales ord. nov., Cyanobacteria) from benthic tropical and subtropical fresh waters, with the description of four new species.</title>
        <authorList>
            <person name="Moretto J.A."/>
            <person name="Berthold D.E."/>
            <person name="Lefler F.W."/>
            <person name="Huang I.-S."/>
            <person name="Laughinghouse H. IV."/>
        </authorList>
    </citation>
    <scope>NUCLEOTIDE SEQUENCE [LARGE SCALE GENOMIC DNA]</scope>
    <source>
        <strain evidence="2 3">BLCC-F167</strain>
    </source>
</reference>
<dbReference type="PANTHER" id="PTHR46844:SF1">
    <property type="entry name" value="SLR5058 PROTEIN"/>
    <property type="match status" value="1"/>
</dbReference>
<dbReference type="Proteomes" id="UP001576780">
    <property type="component" value="Unassembled WGS sequence"/>
</dbReference>
<dbReference type="RefSeq" id="WP_413280407.1">
    <property type="nucleotide sequence ID" value="NZ_JBHFNT010000235.1"/>
</dbReference>
<accession>A0ABV4WT64</accession>
<organism evidence="2 3">
    <name type="scientific">Floridaenema evergladense BLCC-F167</name>
    <dbReference type="NCBI Taxonomy" id="3153639"/>
    <lineage>
        <taxon>Bacteria</taxon>
        <taxon>Bacillati</taxon>
        <taxon>Cyanobacteriota</taxon>
        <taxon>Cyanophyceae</taxon>
        <taxon>Oscillatoriophycideae</taxon>
        <taxon>Aerosakkonematales</taxon>
        <taxon>Aerosakkonemataceae</taxon>
        <taxon>Floridanema</taxon>
        <taxon>Floridanema evergladense</taxon>
    </lineage>
</organism>
<dbReference type="PANTHER" id="PTHR46844">
    <property type="entry name" value="SLR5058 PROTEIN"/>
    <property type="match status" value="1"/>
</dbReference>
<dbReference type="InterPro" id="IPR027417">
    <property type="entry name" value="P-loop_NTPase"/>
</dbReference>
<gene>
    <name evidence="2" type="ORF">ACE1CA_26550</name>
</gene>